<proteinExistence type="predicted"/>
<accession>A0A5J4ZWG1</accession>
<gene>
    <name evidence="4" type="ORF">F0562_009528</name>
</gene>
<keyword evidence="5" id="KW-1185">Reference proteome</keyword>
<evidence type="ECO:0000256" key="1">
    <source>
        <dbReference type="ARBA" id="ARBA00004370"/>
    </source>
</evidence>
<keyword evidence="3" id="KW-1133">Transmembrane helix</keyword>
<evidence type="ECO:0000313" key="5">
    <source>
        <dbReference type="Proteomes" id="UP000325577"/>
    </source>
</evidence>
<dbReference type="Proteomes" id="UP000325577">
    <property type="component" value="Linkage Group LG4"/>
</dbReference>
<comment type="subcellular location">
    <subcellularLocation>
        <location evidence="1">Membrane</location>
    </subcellularLocation>
</comment>
<dbReference type="PANTHER" id="PTHR31234:SF4">
    <property type="entry name" value="EXPRESSED PROTEIN"/>
    <property type="match status" value="1"/>
</dbReference>
<sequence>MKAKRHEEHVVFYAPIPTHPDHDQNYVVVLPSYPRRRTHHNLRCCLGVSAVIFLLAITAYLLYPSDPDLALVRLHVNKIQVQPSPYPSLDLSLSLSLKVFNRDFFYLDYSSIVVSIGYRGRELGFVTSDGGHVRARGSVVR</sequence>
<dbReference type="GO" id="GO:0098542">
    <property type="term" value="P:defense response to other organism"/>
    <property type="evidence" value="ECO:0007669"/>
    <property type="project" value="InterPro"/>
</dbReference>
<reference evidence="4 5" key="1">
    <citation type="submission" date="2019-09" db="EMBL/GenBank/DDBJ databases">
        <title>A chromosome-level genome assembly of the Chinese tupelo Nyssa sinensis.</title>
        <authorList>
            <person name="Yang X."/>
            <person name="Kang M."/>
            <person name="Yang Y."/>
            <person name="Xiong H."/>
            <person name="Wang M."/>
            <person name="Zhang Z."/>
            <person name="Wang Z."/>
            <person name="Wu H."/>
            <person name="Ma T."/>
            <person name="Liu J."/>
            <person name="Xi Z."/>
        </authorList>
    </citation>
    <scope>NUCLEOTIDE SEQUENCE [LARGE SCALE GENOMIC DNA]</scope>
    <source>
        <strain evidence="4">J267</strain>
        <tissue evidence="4">Leaf</tissue>
    </source>
</reference>
<dbReference type="OrthoDB" id="1917236at2759"/>
<dbReference type="AlphaFoldDB" id="A0A5J4ZWG1"/>
<protein>
    <recommendedName>
        <fullName evidence="6">Late embryogenesis abundant protein LEA-2 subgroup domain-containing protein</fullName>
    </recommendedName>
</protein>
<evidence type="ECO:0000313" key="4">
    <source>
        <dbReference type="EMBL" id="KAA8523105.1"/>
    </source>
</evidence>
<dbReference type="PANTHER" id="PTHR31234">
    <property type="entry name" value="LATE EMBRYOGENESIS ABUNDANT (LEA) HYDROXYPROLINE-RICH GLYCOPROTEIN FAMILY"/>
    <property type="match status" value="1"/>
</dbReference>
<name>A0A5J4ZWG1_9ASTE</name>
<dbReference type="InterPro" id="IPR044839">
    <property type="entry name" value="NDR1-like"/>
</dbReference>
<dbReference type="GO" id="GO:0016020">
    <property type="term" value="C:membrane"/>
    <property type="evidence" value="ECO:0007669"/>
    <property type="project" value="UniProtKB-SubCell"/>
</dbReference>
<dbReference type="EMBL" id="CM018047">
    <property type="protein sequence ID" value="KAA8523105.1"/>
    <property type="molecule type" value="Genomic_DNA"/>
</dbReference>
<organism evidence="4 5">
    <name type="scientific">Nyssa sinensis</name>
    <dbReference type="NCBI Taxonomy" id="561372"/>
    <lineage>
        <taxon>Eukaryota</taxon>
        <taxon>Viridiplantae</taxon>
        <taxon>Streptophyta</taxon>
        <taxon>Embryophyta</taxon>
        <taxon>Tracheophyta</taxon>
        <taxon>Spermatophyta</taxon>
        <taxon>Magnoliopsida</taxon>
        <taxon>eudicotyledons</taxon>
        <taxon>Gunneridae</taxon>
        <taxon>Pentapetalae</taxon>
        <taxon>asterids</taxon>
        <taxon>Cornales</taxon>
        <taxon>Nyssaceae</taxon>
        <taxon>Nyssa</taxon>
    </lineage>
</organism>
<keyword evidence="3" id="KW-0812">Transmembrane</keyword>
<keyword evidence="2 3" id="KW-0472">Membrane</keyword>
<evidence type="ECO:0008006" key="6">
    <source>
        <dbReference type="Google" id="ProtNLM"/>
    </source>
</evidence>
<feature type="transmembrane region" description="Helical" evidence="3">
    <location>
        <begin position="44"/>
        <end position="63"/>
    </location>
</feature>
<evidence type="ECO:0000256" key="2">
    <source>
        <dbReference type="ARBA" id="ARBA00023136"/>
    </source>
</evidence>
<evidence type="ECO:0000256" key="3">
    <source>
        <dbReference type="SAM" id="Phobius"/>
    </source>
</evidence>